<proteinExistence type="predicted"/>
<evidence type="ECO:0000313" key="2">
    <source>
        <dbReference type="WBParaSite" id="HCON_00006430-00001"/>
    </source>
</evidence>
<protein>
    <submittedName>
        <fullName evidence="2">Endonuclease exonuclease phosphatase domain containing protein</fullName>
    </submittedName>
</protein>
<accession>A0A7I4XUS4</accession>
<dbReference type="Proteomes" id="UP000025227">
    <property type="component" value="Unplaced"/>
</dbReference>
<dbReference type="AlphaFoldDB" id="A0A7I4XUS4"/>
<evidence type="ECO:0000313" key="1">
    <source>
        <dbReference type="Proteomes" id="UP000025227"/>
    </source>
</evidence>
<dbReference type="WBParaSite" id="HCON_00006430-00001">
    <property type="protein sequence ID" value="HCON_00006430-00001"/>
    <property type="gene ID" value="HCON_00006430"/>
</dbReference>
<keyword evidence="1" id="KW-1185">Reference proteome</keyword>
<reference evidence="2" key="1">
    <citation type="submission" date="2020-12" db="UniProtKB">
        <authorList>
            <consortium name="WormBaseParasite"/>
        </authorList>
    </citation>
    <scope>IDENTIFICATION</scope>
    <source>
        <strain evidence="2">MHco3</strain>
    </source>
</reference>
<dbReference type="OrthoDB" id="410104at2759"/>
<organism evidence="1 2">
    <name type="scientific">Haemonchus contortus</name>
    <name type="common">Barber pole worm</name>
    <dbReference type="NCBI Taxonomy" id="6289"/>
    <lineage>
        <taxon>Eukaryota</taxon>
        <taxon>Metazoa</taxon>
        <taxon>Ecdysozoa</taxon>
        <taxon>Nematoda</taxon>
        <taxon>Chromadorea</taxon>
        <taxon>Rhabditida</taxon>
        <taxon>Rhabditina</taxon>
        <taxon>Rhabditomorpha</taxon>
        <taxon>Strongyloidea</taxon>
        <taxon>Trichostrongylidae</taxon>
        <taxon>Haemonchus</taxon>
    </lineage>
</organism>
<sequence length="128" mass="14996">MDLERLYREDHTFFKVIVGDFNTKIGPRRTAKELHIGTHRKEWNVESERLQDEYIAPSVFLPKFYMPSAVVSILARLFTRYLSECIVPTSKKTGKAVLLYKKEDSDDIGNYRPICLLFIIHILFTRVS</sequence>
<name>A0A7I4XUS4_HAECO</name>